<evidence type="ECO:0000259" key="12">
    <source>
        <dbReference type="PROSITE" id="PS50113"/>
    </source>
</evidence>
<dbReference type="PaxDb" id="667014-Thein_0483"/>
<dbReference type="eggNOG" id="COG4191">
    <property type="taxonomic scope" value="Bacteria"/>
</dbReference>
<keyword evidence="6 13" id="KW-0418">Kinase</keyword>
<keyword evidence="9" id="KW-0472">Membrane</keyword>
<accession>F8AAZ9</accession>
<comment type="catalytic activity">
    <reaction evidence="1">
        <text>ATP + protein L-histidine = ADP + protein N-phospho-L-histidine.</text>
        <dbReference type="EC" id="2.7.13.3"/>
    </reaction>
</comment>
<dbReference type="Pfam" id="PF02518">
    <property type="entry name" value="HATPase_c"/>
    <property type="match status" value="1"/>
</dbReference>
<feature type="transmembrane region" description="Helical" evidence="9">
    <location>
        <begin position="92"/>
        <end position="109"/>
    </location>
</feature>
<evidence type="ECO:0000259" key="11">
    <source>
        <dbReference type="PROSITE" id="PS50112"/>
    </source>
</evidence>
<dbReference type="STRING" id="667014.Thein_0483"/>
<feature type="transmembrane region" description="Helical" evidence="9">
    <location>
        <begin position="144"/>
        <end position="163"/>
    </location>
</feature>
<dbReference type="InterPro" id="IPR004358">
    <property type="entry name" value="Sig_transdc_His_kin-like_C"/>
</dbReference>
<dbReference type="Gene3D" id="1.10.287.130">
    <property type="match status" value="1"/>
</dbReference>
<proteinExistence type="predicted"/>
<dbReference type="SMART" id="SM00388">
    <property type="entry name" value="HisKA"/>
    <property type="match status" value="1"/>
</dbReference>
<dbReference type="InterPro" id="IPR005467">
    <property type="entry name" value="His_kinase_dom"/>
</dbReference>
<keyword evidence="4" id="KW-0808">Transferase</keyword>
<dbReference type="InterPro" id="IPR003594">
    <property type="entry name" value="HATPase_dom"/>
</dbReference>
<gene>
    <name evidence="13" type="ordered locus">Thein_0483</name>
</gene>
<evidence type="ECO:0000256" key="7">
    <source>
        <dbReference type="ARBA" id="ARBA00022840"/>
    </source>
</evidence>
<dbReference type="AlphaFoldDB" id="F8AAZ9"/>
<evidence type="ECO:0000256" key="5">
    <source>
        <dbReference type="ARBA" id="ARBA00022741"/>
    </source>
</evidence>
<dbReference type="InterPro" id="IPR036097">
    <property type="entry name" value="HisK_dim/P_sf"/>
</dbReference>
<keyword evidence="3" id="KW-0597">Phosphoprotein</keyword>
<dbReference type="Proteomes" id="UP000006793">
    <property type="component" value="Chromosome"/>
</dbReference>
<dbReference type="SMART" id="SM00091">
    <property type="entry name" value="PAS"/>
    <property type="match status" value="1"/>
</dbReference>
<dbReference type="PANTHER" id="PTHR43065:SF10">
    <property type="entry name" value="PEROXIDE STRESS-ACTIVATED HISTIDINE KINASE MAK3"/>
    <property type="match status" value="1"/>
</dbReference>
<keyword evidence="9" id="KW-0812">Transmembrane</keyword>
<dbReference type="HOGENOM" id="CLU_000445_114_39_0"/>
<protein>
    <recommendedName>
        <fullName evidence="2">histidine kinase</fullName>
        <ecNumber evidence="2">2.7.13.3</ecNumber>
    </recommendedName>
</protein>
<dbReference type="NCBIfam" id="TIGR00229">
    <property type="entry name" value="sensory_box"/>
    <property type="match status" value="1"/>
</dbReference>
<keyword evidence="9" id="KW-1133">Transmembrane helix</keyword>
<evidence type="ECO:0000313" key="13">
    <source>
        <dbReference type="EMBL" id="AEH44365.1"/>
    </source>
</evidence>
<dbReference type="PROSITE" id="PS50113">
    <property type="entry name" value="PAC"/>
    <property type="match status" value="1"/>
</dbReference>
<sequence>MVFLEAPSSKIFEYLRLILLFLGSLAALFSFVGFIHLLPSSAVLVFLGFWANTAFFYASARTLSFKKRLWTSLLIDLLLITSLIWVTDGRESPFLFLYPLLIFVAAFHLGRRGADIFTFLALCCFASIFWLIESPPLNPQTILQFFVPLGAMGLSGLLALRYVEELQRTKEKIKETHEALFKAEELHRHILSSLSSGLIVTDLEKRIVTANKAAENIIGQKELIGAKLDEIFPELKFQQENPRSELIFEKDGQKIYIGYTFFPLHDEKKEVFGYGLIFQDITPIKESEERLRRAEHLAALGTMASGLAHEIKNPLASICGAVQFLKEEDLIKPEGKRLFDIIFRETQRLDKLVSDFLLFAKPGSGEAKEINLLRLIDEIQEELVLKFGPNIDWELSVPGNVFLKVEPGRFKQVLLNLCANAIEAYNGKKPFVKIACFKKEDKFFIEVADQAGGIPEEVKGRIFEPFFTTKEQGTGLGLAVVFSLVKGLGGQISLYSDSKGTRFLLSFPKELLKDRLI</sequence>
<evidence type="ECO:0000256" key="6">
    <source>
        <dbReference type="ARBA" id="ARBA00022777"/>
    </source>
</evidence>
<feature type="domain" description="PAC" evidence="12">
    <location>
        <begin position="240"/>
        <end position="293"/>
    </location>
</feature>
<dbReference type="InParanoid" id="F8AAZ9"/>
<dbReference type="KEGG" id="tid:Thein_0483"/>
<keyword evidence="8" id="KW-0902">Two-component regulatory system</keyword>
<name>F8AAZ9_THEID</name>
<evidence type="ECO:0000256" key="8">
    <source>
        <dbReference type="ARBA" id="ARBA00023012"/>
    </source>
</evidence>
<dbReference type="OrthoDB" id="9764522at2"/>
<feature type="transmembrane region" description="Helical" evidence="9">
    <location>
        <begin position="14"/>
        <end position="35"/>
    </location>
</feature>
<dbReference type="PROSITE" id="PS50109">
    <property type="entry name" value="HIS_KIN"/>
    <property type="match status" value="1"/>
</dbReference>
<dbReference type="PROSITE" id="PS50112">
    <property type="entry name" value="PAS"/>
    <property type="match status" value="1"/>
</dbReference>
<dbReference type="PANTHER" id="PTHR43065">
    <property type="entry name" value="SENSOR HISTIDINE KINASE"/>
    <property type="match status" value="1"/>
</dbReference>
<reference evidence="14" key="1">
    <citation type="submission" date="2011-04" db="EMBL/GenBank/DDBJ databases">
        <title>The complete genome of Thermodesulfatator indicus DSM 15286.</title>
        <authorList>
            <person name="Lucas S."/>
            <person name="Copeland A."/>
            <person name="Lapidus A."/>
            <person name="Bruce D."/>
            <person name="Goodwin L."/>
            <person name="Pitluck S."/>
            <person name="Peters L."/>
            <person name="Kyrpides N."/>
            <person name="Mavromatis K."/>
            <person name="Pagani I."/>
            <person name="Ivanova N."/>
            <person name="Saunders L."/>
            <person name="Detter J.C."/>
            <person name="Tapia R."/>
            <person name="Han C."/>
            <person name="Land M."/>
            <person name="Hauser L."/>
            <person name="Markowitz V."/>
            <person name="Cheng J.-F."/>
            <person name="Hugenholtz P."/>
            <person name="Woyke T."/>
            <person name="Wu D."/>
            <person name="Spring S."/>
            <person name="Schroeder M."/>
            <person name="Brambilla E."/>
            <person name="Klenk H.-P."/>
            <person name="Eisen J.A."/>
        </authorList>
    </citation>
    <scope>NUCLEOTIDE SEQUENCE [LARGE SCALE GENOMIC DNA]</scope>
    <source>
        <strain evidence="14">DSM 15286 / JCM 11887 / CIR29812</strain>
    </source>
</reference>
<evidence type="ECO:0000256" key="1">
    <source>
        <dbReference type="ARBA" id="ARBA00000085"/>
    </source>
</evidence>
<dbReference type="Gene3D" id="3.30.565.10">
    <property type="entry name" value="Histidine kinase-like ATPase, C-terminal domain"/>
    <property type="match status" value="1"/>
</dbReference>
<reference evidence="13 14" key="2">
    <citation type="journal article" date="2012" name="Stand. Genomic Sci.">
        <title>Complete genome sequence of the thermophilic sulfate-reducing ocean bacterium Thermodesulfatator indicus type strain (CIR29812(T)).</title>
        <authorList>
            <person name="Anderson I."/>
            <person name="Saunders E."/>
            <person name="Lapidus A."/>
            <person name="Nolan M."/>
            <person name="Lucas S."/>
            <person name="Tice H."/>
            <person name="Del Rio T.G."/>
            <person name="Cheng J.F."/>
            <person name="Han C."/>
            <person name="Tapia R."/>
            <person name="Goodwin L.A."/>
            <person name="Pitluck S."/>
            <person name="Liolios K."/>
            <person name="Mavromatis K."/>
            <person name="Pagani I."/>
            <person name="Ivanova N."/>
            <person name="Mikhailova N."/>
            <person name="Pati A."/>
            <person name="Chen A."/>
            <person name="Palaniappan K."/>
            <person name="Land M."/>
            <person name="Hauser L."/>
            <person name="Jeffries C.D."/>
            <person name="Chang Y.J."/>
            <person name="Brambilla E.M."/>
            <person name="Rohde M."/>
            <person name="Spring S."/>
            <person name="Goker M."/>
            <person name="Detter J.C."/>
            <person name="Woyke T."/>
            <person name="Bristow J."/>
            <person name="Eisen J.A."/>
            <person name="Markowitz V."/>
            <person name="Hugenholtz P."/>
            <person name="Kyrpides N.C."/>
            <person name="Klenk H.P."/>
        </authorList>
    </citation>
    <scope>NUCLEOTIDE SEQUENCE [LARGE SCALE GENOMIC DNA]</scope>
    <source>
        <strain evidence="14">DSM 15286 / JCM 11887 / CIR29812</strain>
    </source>
</reference>
<evidence type="ECO:0000313" key="14">
    <source>
        <dbReference type="Proteomes" id="UP000006793"/>
    </source>
</evidence>
<evidence type="ECO:0000256" key="9">
    <source>
        <dbReference type="SAM" id="Phobius"/>
    </source>
</evidence>
<feature type="transmembrane region" description="Helical" evidence="9">
    <location>
        <begin position="41"/>
        <end position="57"/>
    </location>
</feature>
<dbReference type="SUPFAM" id="SSF47384">
    <property type="entry name" value="Homodimeric domain of signal transducing histidine kinase"/>
    <property type="match status" value="1"/>
</dbReference>
<dbReference type="InterPro" id="IPR036890">
    <property type="entry name" value="HATPase_C_sf"/>
</dbReference>
<dbReference type="CDD" id="cd00130">
    <property type="entry name" value="PAS"/>
    <property type="match status" value="1"/>
</dbReference>
<dbReference type="InterPro" id="IPR003661">
    <property type="entry name" value="HisK_dim/P_dom"/>
</dbReference>
<dbReference type="GO" id="GO:0000155">
    <property type="term" value="F:phosphorelay sensor kinase activity"/>
    <property type="evidence" value="ECO:0007669"/>
    <property type="project" value="InterPro"/>
</dbReference>
<evidence type="ECO:0000259" key="10">
    <source>
        <dbReference type="PROSITE" id="PS50109"/>
    </source>
</evidence>
<feature type="transmembrane region" description="Helical" evidence="9">
    <location>
        <begin position="69"/>
        <end position="86"/>
    </location>
</feature>
<dbReference type="Pfam" id="PF00512">
    <property type="entry name" value="HisKA"/>
    <property type="match status" value="1"/>
</dbReference>
<dbReference type="PRINTS" id="PR00344">
    <property type="entry name" value="BCTRLSENSOR"/>
</dbReference>
<dbReference type="InterPro" id="IPR035965">
    <property type="entry name" value="PAS-like_dom_sf"/>
</dbReference>
<dbReference type="InterPro" id="IPR000700">
    <property type="entry name" value="PAS-assoc_C"/>
</dbReference>
<dbReference type="Pfam" id="PF13426">
    <property type="entry name" value="PAS_9"/>
    <property type="match status" value="1"/>
</dbReference>
<dbReference type="EMBL" id="CP002683">
    <property type="protein sequence ID" value="AEH44365.1"/>
    <property type="molecule type" value="Genomic_DNA"/>
</dbReference>
<dbReference type="EC" id="2.7.13.3" evidence="2"/>
<evidence type="ECO:0000256" key="4">
    <source>
        <dbReference type="ARBA" id="ARBA00022679"/>
    </source>
</evidence>
<dbReference type="RefSeq" id="WP_013907110.1">
    <property type="nucleotide sequence ID" value="NC_015681.1"/>
</dbReference>
<dbReference type="InterPro" id="IPR000014">
    <property type="entry name" value="PAS"/>
</dbReference>
<evidence type="ECO:0000256" key="3">
    <source>
        <dbReference type="ARBA" id="ARBA00022553"/>
    </source>
</evidence>
<dbReference type="SUPFAM" id="SSF55785">
    <property type="entry name" value="PYP-like sensor domain (PAS domain)"/>
    <property type="match status" value="1"/>
</dbReference>
<dbReference type="GO" id="GO:0005524">
    <property type="term" value="F:ATP binding"/>
    <property type="evidence" value="ECO:0007669"/>
    <property type="project" value="UniProtKB-KW"/>
</dbReference>
<dbReference type="Gene3D" id="3.30.450.20">
    <property type="entry name" value="PAS domain"/>
    <property type="match status" value="1"/>
</dbReference>
<dbReference type="SMART" id="SM00387">
    <property type="entry name" value="HATPase_c"/>
    <property type="match status" value="1"/>
</dbReference>
<evidence type="ECO:0000256" key="2">
    <source>
        <dbReference type="ARBA" id="ARBA00012438"/>
    </source>
</evidence>
<keyword evidence="7" id="KW-0067">ATP-binding</keyword>
<feature type="transmembrane region" description="Helical" evidence="9">
    <location>
        <begin position="116"/>
        <end position="132"/>
    </location>
</feature>
<feature type="domain" description="PAS" evidence="11">
    <location>
        <begin position="183"/>
        <end position="219"/>
    </location>
</feature>
<keyword evidence="5" id="KW-0547">Nucleotide-binding</keyword>
<organism evidence="13 14">
    <name type="scientific">Thermodesulfatator indicus (strain DSM 15286 / JCM 11887 / CIR29812)</name>
    <dbReference type="NCBI Taxonomy" id="667014"/>
    <lineage>
        <taxon>Bacteria</taxon>
        <taxon>Pseudomonadati</taxon>
        <taxon>Thermodesulfobacteriota</taxon>
        <taxon>Thermodesulfobacteria</taxon>
        <taxon>Thermodesulfobacteriales</taxon>
        <taxon>Thermodesulfatatoraceae</taxon>
        <taxon>Thermodesulfatator</taxon>
    </lineage>
</organism>
<keyword evidence="14" id="KW-1185">Reference proteome</keyword>
<dbReference type="CDD" id="cd00082">
    <property type="entry name" value="HisKA"/>
    <property type="match status" value="1"/>
</dbReference>
<dbReference type="SUPFAM" id="SSF55874">
    <property type="entry name" value="ATPase domain of HSP90 chaperone/DNA topoisomerase II/histidine kinase"/>
    <property type="match status" value="1"/>
</dbReference>
<feature type="domain" description="Histidine kinase" evidence="10">
    <location>
        <begin position="306"/>
        <end position="511"/>
    </location>
</feature>